<dbReference type="SUPFAM" id="SSF51735">
    <property type="entry name" value="NAD(P)-binding Rossmann-fold domains"/>
    <property type="match status" value="1"/>
</dbReference>
<dbReference type="CDD" id="cd05280">
    <property type="entry name" value="MDR_yhdh_yhfp"/>
    <property type="match status" value="1"/>
</dbReference>
<dbReference type="GO" id="GO:0043958">
    <property type="term" value="F:acryloyl-CoA reductase (NADH) activity"/>
    <property type="evidence" value="ECO:0007669"/>
    <property type="project" value="UniProtKB-EC"/>
</dbReference>
<dbReference type="InterPro" id="IPR014188">
    <property type="entry name" value="Acrylyl-CoA_reductase_AcuI"/>
</dbReference>
<dbReference type="SMART" id="SM00829">
    <property type="entry name" value="PKS_ER"/>
    <property type="match status" value="1"/>
</dbReference>
<organism evidence="2 3">
    <name type="scientific">Erysipelothrix piscisicarius</name>
    <dbReference type="NCBI Taxonomy" id="2485784"/>
    <lineage>
        <taxon>Bacteria</taxon>
        <taxon>Bacillati</taxon>
        <taxon>Bacillota</taxon>
        <taxon>Erysipelotrichia</taxon>
        <taxon>Erysipelotrichales</taxon>
        <taxon>Erysipelotrichaceae</taxon>
        <taxon>Erysipelothrix</taxon>
    </lineage>
</organism>
<dbReference type="Gene3D" id="3.40.50.720">
    <property type="entry name" value="NAD(P)-binding Rossmann-like Domain"/>
    <property type="match status" value="1"/>
</dbReference>
<dbReference type="KEGG" id="eri:EEI45_01935"/>
<evidence type="ECO:0000259" key="1">
    <source>
        <dbReference type="SMART" id="SM00829"/>
    </source>
</evidence>
<dbReference type="InterPro" id="IPR013154">
    <property type="entry name" value="ADH-like_N"/>
</dbReference>
<dbReference type="RefSeq" id="WP_125163929.1">
    <property type="nucleotide sequence ID" value="NZ_CP034234.1"/>
</dbReference>
<dbReference type="InterPro" id="IPR036291">
    <property type="entry name" value="NAD(P)-bd_dom_sf"/>
</dbReference>
<dbReference type="GO" id="GO:0043957">
    <property type="term" value="F:acryloyl-CoA reductase (NADPH) activity"/>
    <property type="evidence" value="ECO:0007669"/>
    <property type="project" value="TreeGrafter"/>
</dbReference>
<gene>
    <name evidence="2" type="ORF">EEI45_01935</name>
</gene>
<name>A0A3S8RL86_9FIRM</name>
<dbReference type="PANTHER" id="PTHR43677">
    <property type="entry name" value="SHORT-CHAIN DEHYDROGENASE/REDUCTASE"/>
    <property type="match status" value="1"/>
</dbReference>
<accession>A0A3S8RL86</accession>
<feature type="domain" description="Enoyl reductase (ER)" evidence="1">
    <location>
        <begin position="10"/>
        <end position="324"/>
    </location>
</feature>
<dbReference type="InterPro" id="IPR051397">
    <property type="entry name" value="Zn-ADH-like_protein"/>
</dbReference>
<dbReference type="Proteomes" id="UP000278804">
    <property type="component" value="Chromosome"/>
</dbReference>
<keyword evidence="2" id="KW-0560">Oxidoreductase</keyword>
<sequence>MEYKALVLNTNHDNVIPEIKILNTDDLNHDVLIKVSYASVNYKDGLAMRPKTRVVGEYPTVVGIDFTGTVVESNVEKFHIGDEVIVTSHDILKYRNGGFAEYASVPASEVTLLPESLSLKTAAIIGTAGYTAALSVYRMMQQTNPMKREPVLVLGASGGVGSVACAILDRLGYPVTAVSRKKDTAQDYFKNMNVKEVMHPDELTEEPLKPLGKMICIAVIDPIGGKYSSYLLPHLNYEGVYLLSGNTAGAKFETTVFPFILRGIQVIGIDSVNNNLKDVLWGLIATDYKPRNIHALCDREITLEDVPQALEDILEGKMMGRTIVKL</sequence>
<dbReference type="PANTHER" id="PTHR43677:SF1">
    <property type="entry name" value="ACRYLYL-COA REDUCTASE ACUI-RELATED"/>
    <property type="match status" value="1"/>
</dbReference>
<dbReference type="NCBIfam" id="TIGR02823">
    <property type="entry name" value="oxido_YhdH"/>
    <property type="match status" value="1"/>
</dbReference>
<dbReference type="InterPro" id="IPR011032">
    <property type="entry name" value="GroES-like_sf"/>
</dbReference>
<dbReference type="Gene3D" id="3.90.180.10">
    <property type="entry name" value="Medium-chain alcohol dehydrogenases, catalytic domain"/>
    <property type="match status" value="1"/>
</dbReference>
<keyword evidence="3" id="KW-1185">Reference proteome</keyword>
<dbReference type="SUPFAM" id="SSF50129">
    <property type="entry name" value="GroES-like"/>
    <property type="match status" value="1"/>
</dbReference>
<evidence type="ECO:0000313" key="2">
    <source>
        <dbReference type="EMBL" id="AZK43712.1"/>
    </source>
</evidence>
<dbReference type="AlphaFoldDB" id="A0A3S8RL86"/>
<dbReference type="Pfam" id="PF08240">
    <property type="entry name" value="ADH_N"/>
    <property type="match status" value="1"/>
</dbReference>
<evidence type="ECO:0000313" key="3">
    <source>
        <dbReference type="Proteomes" id="UP000278804"/>
    </source>
</evidence>
<proteinExistence type="predicted"/>
<dbReference type="EMBL" id="CP034234">
    <property type="protein sequence ID" value="AZK43712.1"/>
    <property type="molecule type" value="Genomic_DNA"/>
</dbReference>
<protein>
    <submittedName>
        <fullName evidence="2">Acryloyl-CoA reductase</fullName>
        <ecNumber evidence="2">1.3.1.95</ecNumber>
    </submittedName>
</protein>
<dbReference type="InterPro" id="IPR020843">
    <property type="entry name" value="ER"/>
</dbReference>
<reference evidence="2 3" key="1">
    <citation type="journal article" date="2020" name="Int. J. Syst. Evol. Microbiol.">
        <title>Description of Erysipelothrix piscisicarius sp. nov., an emergent fish pathogen, and assessment of virulence using a tiger barb (Puntigrus tetrazona) infection model.</title>
        <authorList>
            <person name="Pomaranski E.K."/>
            <person name="Griffin M.J."/>
            <person name="Camus A.C."/>
            <person name="Armwood A.R."/>
            <person name="Shelley J."/>
            <person name="Waldbieser G.C."/>
            <person name="LaFrentz B.R."/>
            <person name="Garcia J.C."/>
            <person name="Yanong R."/>
            <person name="Soto E."/>
        </authorList>
    </citation>
    <scope>NUCLEOTIDE SEQUENCE [LARGE SCALE GENOMIC DNA]</scope>
    <source>
        <strain evidence="2 3">15TAL0474</strain>
    </source>
</reference>
<dbReference type="EC" id="1.3.1.95" evidence="2"/>